<comment type="similarity">
    <text evidence="1">Belongs to the LptD family.</text>
</comment>
<keyword evidence="1" id="KW-0732">Signal</keyword>
<dbReference type="GO" id="GO:1990351">
    <property type="term" value="C:transporter complex"/>
    <property type="evidence" value="ECO:0007669"/>
    <property type="project" value="TreeGrafter"/>
</dbReference>
<sequence precursor="true">MPLFRLTPIAAALVVYCAHADPVEPADPVAGQIAVEADHMSGVGSERVRAEGRVVAVRDDERVESDWLEYYQTRQHVRAGDRVHMTRGPDDLTGEALDYSMEASQGTLENADVYRNQPGRRGAPGYRAGGALVRMTGKDTYEISQSRFTTCEPGRDDWYVRAREMDLDYASNLGVARGAWVEFKGVPLLYTPWIDFPLQERRKSGLLAPTFKLGGGNGIEFAQPYYLNLAPNYDATVIPRVLSRRGLMLGGEFRYLMPDYNGQMAGEIMPDDRKRNGDTRFAYTLSHLQQAPSLNMAFGYNIRYASDNDYFRDFGDRRAIADGANLLREGWANWHSPFGFFTVKAQRYKTMQDSKALVDEPYARLPQLTWNYGIGLPAGVEANFYAEYNQFSHGQQVVNGGLNARQDGKRLTFYPSLSLPLQASYGFITPKVGLHYTEYWLSAQNAPAQGETGNYSRALPVASVDAGLVFERDSNWFGQSLTQTLEPRLYYLYIPYRDQSRLPNFDSARYDTSFAQLFNENHYAGGDRINNANQLTAAITSRFIDNDNGVERLRVSLGQRMYFDEQRVTLDANDVRRTKTLSDFLASVSGQLTRDAWMDTNYQYNRELGKAERYNLGLRYNPAPGKTLSLRWRYERDTEVAGAALRGPSRQIDIAGQWPIARKWYVVGRQNYSFTGKQSLETLLGVEYNDGCWAVRLVGQRYQKDLNTSTTAFYLQLELNGLGGIGSNPLQTLRQSIPGYSKINDVPGKL</sequence>
<dbReference type="GO" id="GO:0015920">
    <property type="term" value="P:lipopolysaccharide transport"/>
    <property type="evidence" value="ECO:0007669"/>
    <property type="project" value="InterPro"/>
</dbReference>
<feature type="region of interest" description="Disordered" evidence="2">
    <location>
        <begin position="108"/>
        <end position="128"/>
    </location>
</feature>
<comment type="caution">
    <text evidence="4">The sequence shown here is derived from an EMBL/GenBank/DDBJ whole genome shotgun (WGS) entry which is preliminary data.</text>
</comment>
<dbReference type="InterPro" id="IPR050218">
    <property type="entry name" value="LptD"/>
</dbReference>
<keyword evidence="1" id="KW-0998">Cell outer membrane</keyword>
<dbReference type="GO" id="GO:0009279">
    <property type="term" value="C:cell outer membrane"/>
    <property type="evidence" value="ECO:0007669"/>
    <property type="project" value="UniProtKB-SubCell"/>
</dbReference>
<feature type="chain" id="PRO_5016470233" description="LPS-assembly protein LptD" evidence="1">
    <location>
        <begin position="21"/>
        <end position="750"/>
    </location>
</feature>
<comment type="function">
    <text evidence="1">Together with LptE, is involved in the assembly of lipopolysaccharide (LPS) at the surface of the outer membrane.</text>
</comment>
<gene>
    <name evidence="1" type="primary">lptD</name>
    <name evidence="4" type="ORF">DFR34_12131</name>
</gene>
<evidence type="ECO:0000313" key="5">
    <source>
        <dbReference type="Proteomes" id="UP000247555"/>
    </source>
</evidence>
<dbReference type="AlphaFoldDB" id="A0A318L516"/>
<protein>
    <recommendedName>
        <fullName evidence="1">LPS-assembly protein LptD</fullName>
    </recommendedName>
</protein>
<dbReference type="InterPro" id="IPR007543">
    <property type="entry name" value="LptD_C"/>
</dbReference>
<evidence type="ECO:0000313" key="4">
    <source>
        <dbReference type="EMBL" id="PXX76777.1"/>
    </source>
</evidence>
<dbReference type="Proteomes" id="UP000247555">
    <property type="component" value="Unassembled WGS sequence"/>
</dbReference>
<dbReference type="Gene3D" id="2.60.450.10">
    <property type="entry name" value="Lipopolysaccharide (LPS) transport protein A like domain"/>
    <property type="match status" value="1"/>
</dbReference>
<dbReference type="Pfam" id="PF04453">
    <property type="entry name" value="LptD"/>
    <property type="match status" value="1"/>
</dbReference>
<keyword evidence="5" id="KW-1185">Reference proteome</keyword>
<comment type="subcellular location">
    <subcellularLocation>
        <location evidence="1">Cell outer membrane</location>
    </subcellularLocation>
</comment>
<dbReference type="EMBL" id="QJKI01000021">
    <property type="protein sequence ID" value="PXX76777.1"/>
    <property type="molecule type" value="Genomic_DNA"/>
</dbReference>
<dbReference type="InterPro" id="IPR020889">
    <property type="entry name" value="LipoPS_assembly_LptD"/>
</dbReference>
<evidence type="ECO:0000256" key="1">
    <source>
        <dbReference type="HAMAP-Rule" id="MF_01411"/>
    </source>
</evidence>
<comment type="caution">
    <text evidence="1">Lacks conserved residue(s) required for the propagation of feature annotation.</text>
</comment>
<dbReference type="HAMAP" id="MF_01411">
    <property type="entry name" value="LPS_assembly_LptD"/>
    <property type="match status" value="1"/>
</dbReference>
<evidence type="ECO:0000259" key="3">
    <source>
        <dbReference type="Pfam" id="PF04453"/>
    </source>
</evidence>
<feature type="signal peptide" evidence="1">
    <location>
        <begin position="1"/>
        <end position="20"/>
    </location>
</feature>
<dbReference type="RefSeq" id="WP_158281829.1">
    <property type="nucleotide sequence ID" value="NZ_CALCOA010000307.1"/>
</dbReference>
<organism evidence="4 5">
    <name type="scientific">Rivihabitans pingtungensis</name>
    <dbReference type="NCBI Taxonomy" id="1054498"/>
    <lineage>
        <taxon>Bacteria</taxon>
        <taxon>Pseudomonadati</taxon>
        <taxon>Pseudomonadota</taxon>
        <taxon>Betaproteobacteria</taxon>
        <taxon>Neisseriales</taxon>
        <taxon>Aquaspirillaceae</taxon>
        <taxon>Rivihabitans</taxon>
    </lineage>
</organism>
<reference evidence="4 5" key="1">
    <citation type="submission" date="2018-05" db="EMBL/GenBank/DDBJ databases">
        <title>Genomic Encyclopedia of Type Strains, Phase IV (KMG-IV): sequencing the most valuable type-strain genomes for metagenomic binning, comparative biology and taxonomic classification.</title>
        <authorList>
            <person name="Goeker M."/>
        </authorList>
    </citation>
    <scope>NUCLEOTIDE SEQUENCE [LARGE SCALE GENOMIC DNA]</scope>
    <source>
        <strain evidence="4 5">DSM 29661</strain>
    </source>
</reference>
<accession>A0A318L516</accession>
<feature type="domain" description="LptD C-terminal" evidence="3">
    <location>
        <begin position="279"/>
        <end position="664"/>
    </location>
</feature>
<feature type="compositionally biased region" description="Low complexity" evidence="2">
    <location>
        <begin position="119"/>
        <end position="128"/>
    </location>
</feature>
<keyword evidence="1" id="KW-0472">Membrane</keyword>
<dbReference type="PANTHER" id="PTHR30189">
    <property type="entry name" value="LPS-ASSEMBLY PROTEIN"/>
    <property type="match status" value="1"/>
</dbReference>
<evidence type="ECO:0000256" key="2">
    <source>
        <dbReference type="SAM" id="MobiDB-lite"/>
    </source>
</evidence>
<dbReference type="OrthoDB" id="9760225at2"/>
<dbReference type="PANTHER" id="PTHR30189:SF1">
    <property type="entry name" value="LPS-ASSEMBLY PROTEIN LPTD"/>
    <property type="match status" value="1"/>
</dbReference>
<proteinExistence type="inferred from homology"/>
<dbReference type="GO" id="GO:0043165">
    <property type="term" value="P:Gram-negative-bacterium-type cell outer membrane assembly"/>
    <property type="evidence" value="ECO:0007669"/>
    <property type="project" value="UniProtKB-UniRule"/>
</dbReference>
<comment type="subunit">
    <text evidence="1">Component of the lipopolysaccharide transport and assembly complex. Interacts with LptE and LptA.</text>
</comment>
<name>A0A318L516_9NEIS</name>